<dbReference type="Proteomes" id="UP000434582">
    <property type="component" value="Unassembled WGS sequence"/>
</dbReference>
<organism evidence="1 2">
    <name type="scientific">Roseospira navarrensis</name>
    <dbReference type="NCBI Taxonomy" id="140058"/>
    <lineage>
        <taxon>Bacteria</taxon>
        <taxon>Pseudomonadati</taxon>
        <taxon>Pseudomonadota</taxon>
        <taxon>Alphaproteobacteria</taxon>
        <taxon>Rhodospirillales</taxon>
        <taxon>Rhodospirillaceae</taxon>
        <taxon>Roseospira</taxon>
    </lineage>
</organism>
<evidence type="ECO:0000313" key="2">
    <source>
        <dbReference type="Proteomes" id="UP000434582"/>
    </source>
</evidence>
<proteinExistence type="predicted"/>
<dbReference type="EMBL" id="WIVE01000040">
    <property type="protein sequence ID" value="MQX37346.1"/>
    <property type="molecule type" value="Genomic_DNA"/>
</dbReference>
<keyword evidence="2" id="KW-1185">Reference proteome</keyword>
<gene>
    <name evidence="1" type="ORF">GHC57_12530</name>
</gene>
<reference evidence="1 2" key="1">
    <citation type="submission" date="2019-10" db="EMBL/GenBank/DDBJ databases">
        <title>Draft whole-genome sequence of the purple nonsulfur photosynthetic bacterium Roseospira navarrensis DSM 15114.</title>
        <authorList>
            <person name="Kyndt J.A."/>
            <person name="Meyer T.E."/>
        </authorList>
    </citation>
    <scope>NUCLEOTIDE SEQUENCE [LARGE SCALE GENOMIC DNA]</scope>
    <source>
        <strain evidence="1 2">DSM 15114</strain>
    </source>
</reference>
<dbReference type="RefSeq" id="WP_153344732.1">
    <property type="nucleotide sequence ID" value="NZ_WIVE01000040.1"/>
</dbReference>
<dbReference type="AlphaFoldDB" id="A0A7X1ZF47"/>
<protein>
    <submittedName>
        <fullName evidence="1">Uncharacterized protein</fullName>
    </submittedName>
</protein>
<evidence type="ECO:0000313" key="1">
    <source>
        <dbReference type="EMBL" id="MQX37346.1"/>
    </source>
</evidence>
<accession>A0A7X1ZF47</accession>
<name>A0A7X1ZF47_9PROT</name>
<sequence length="104" mass="11260">MTNAHDPWHPIEPKDLHPVGDGLSLLWHPGRLLQWVARSVQDGAAVLVPLGAAWPDDRPATLDEVAARLRIQERRQTLQVGGALGTEVYASPFDRPGGCDPLAA</sequence>
<comment type="caution">
    <text evidence="1">The sequence shown here is derived from an EMBL/GenBank/DDBJ whole genome shotgun (WGS) entry which is preliminary data.</text>
</comment>